<dbReference type="EMBL" id="AP018248">
    <property type="protein sequence ID" value="BAZ02246.1"/>
    <property type="molecule type" value="Genomic_DNA"/>
</dbReference>
<evidence type="ECO:0000313" key="2">
    <source>
        <dbReference type="Proteomes" id="UP000218785"/>
    </source>
</evidence>
<proteinExistence type="predicted"/>
<reference evidence="1 2" key="1">
    <citation type="submission" date="2017-06" db="EMBL/GenBank/DDBJ databases">
        <title>Genome sequencing of cyanobaciteial culture collection at National Institute for Environmental Studies (NIES).</title>
        <authorList>
            <person name="Hirose Y."/>
            <person name="Shimura Y."/>
            <person name="Fujisawa T."/>
            <person name="Nakamura Y."/>
            <person name="Kawachi M."/>
        </authorList>
    </citation>
    <scope>NUCLEOTIDE SEQUENCE [LARGE SCALE GENOMIC DNA]</scope>
    <source>
        <strain evidence="1 2">NIES-37</strain>
    </source>
</reference>
<dbReference type="KEGG" id="ttq:NIES37_62580"/>
<dbReference type="Proteomes" id="UP000218785">
    <property type="component" value="Chromosome"/>
</dbReference>
<name>A0A1Z4N945_9CYAN</name>
<evidence type="ECO:0000313" key="1">
    <source>
        <dbReference type="EMBL" id="BAZ02246.1"/>
    </source>
</evidence>
<dbReference type="AlphaFoldDB" id="A0A1Z4N945"/>
<accession>A0A1Z4N945</accession>
<organism evidence="1 2">
    <name type="scientific">Tolypothrix tenuis PCC 7101</name>
    <dbReference type="NCBI Taxonomy" id="231146"/>
    <lineage>
        <taxon>Bacteria</taxon>
        <taxon>Bacillati</taxon>
        <taxon>Cyanobacteriota</taxon>
        <taxon>Cyanophyceae</taxon>
        <taxon>Nostocales</taxon>
        <taxon>Tolypothrichaceae</taxon>
        <taxon>Tolypothrix</taxon>
    </lineage>
</organism>
<gene>
    <name evidence="1" type="ORF">NIES37_62580</name>
</gene>
<keyword evidence="2" id="KW-1185">Reference proteome</keyword>
<protein>
    <submittedName>
        <fullName evidence="1">Uncharacterized protein</fullName>
    </submittedName>
</protein>
<sequence length="147" mass="15564">MATRKGPTKGGRVLVKLPFGRTVASAKGKPGKSQLVRVKENVAKELGLKPITTLPTQSVTSKTAKGSATFKRVNAQGSYRRISITLIFSKAKTVGKSPGTYKTVALPLGSGCTVTDAILYFQKNGKSKGIVGIRTPAGQTIRWDTSD</sequence>